<protein>
    <submittedName>
        <fullName evidence="2">Uncharacterized protein</fullName>
    </submittedName>
</protein>
<dbReference type="AlphaFoldDB" id="A0A2H5Q0H4"/>
<dbReference type="Pfam" id="PF03140">
    <property type="entry name" value="DUF247"/>
    <property type="match status" value="1"/>
</dbReference>
<name>A0A2H5Q0H4_CITUN</name>
<feature type="region of interest" description="Disordered" evidence="1">
    <location>
        <begin position="1"/>
        <end position="22"/>
    </location>
</feature>
<evidence type="ECO:0000313" key="2">
    <source>
        <dbReference type="EMBL" id="GAY58129.1"/>
    </source>
</evidence>
<organism evidence="2 3">
    <name type="scientific">Citrus unshiu</name>
    <name type="common">Satsuma mandarin</name>
    <name type="synonym">Citrus nobilis var. unshiu</name>
    <dbReference type="NCBI Taxonomy" id="55188"/>
    <lineage>
        <taxon>Eukaryota</taxon>
        <taxon>Viridiplantae</taxon>
        <taxon>Streptophyta</taxon>
        <taxon>Embryophyta</taxon>
        <taxon>Tracheophyta</taxon>
        <taxon>Spermatophyta</taxon>
        <taxon>Magnoliopsida</taxon>
        <taxon>eudicotyledons</taxon>
        <taxon>Gunneridae</taxon>
        <taxon>Pentapetalae</taxon>
        <taxon>rosids</taxon>
        <taxon>malvids</taxon>
        <taxon>Sapindales</taxon>
        <taxon>Rutaceae</taxon>
        <taxon>Aurantioideae</taxon>
        <taxon>Citrus</taxon>
    </lineage>
</organism>
<reference evidence="2 3" key="1">
    <citation type="journal article" date="2017" name="Front. Genet.">
        <title>Draft sequencing of the heterozygous diploid genome of Satsuma (Citrus unshiu Marc.) using a hybrid assembly approach.</title>
        <authorList>
            <person name="Shimizu T."/>
            <person name="Tanizawa Y."/>
            <person name="Mochizuki T."/>
            <person name="Nagasaki H."/>
            <person name="Yoshioka T."/>
            <person name="Toyoda A."/>
            <person name="Fujiyama A."/>
            <person name="Kaminuma E."/>
            <person name="Nakamura Y."/>
        </authorList>
    </citation>
    <scope>NUCLEOTIDE SEQUENCE [LARGE SCALE GENOMIC DNA]</scope>
    <source>
        <strain evidence="3">cv. Miyagawa wase</strain>
    </source>
</reference>
<comment type="caution">
    <text evidence="2">The sequence shown here is derived from an EMBL/GenBank/DDBJ whole genome shotgun (WGS) entry which is preliminary data.</text>
</comment>
<dbReference type="EMBL" id="BDQV01000178">
    <property type="protein sequence ID" value="GAY58129.1"/>
    <property type="molecule type" value="Genomic_DNA"/>
</dbReference>
<dbReference type="Proteomes" id="UP000236630">
    <property type="component" value="Unassembled WGS sequence"/>
</dbReference>
<evidence type="ECO:0000256" key="1">
    <source>
        <dbReference type="SAM" id="MobiDB-lite"/>
    </source>
</evidence>
<proteinExistence type="predicted"/>
<gene>
    <name evidence="2" type="ORF">CUMW_184700</name>
</gene>
<accession>A0A2H5Q0H4</accession>
<dbReference type="InterPro" id="IPR004158">
    <property type="entry name" value="DUF247_pln"/>
</dbReference>
<keyword evidence="3" id="KW-1185">Reference proteome</keyword>
<evidence type="ECO:0000313" key="3">
    <source>
        <dbReference type="Proteomes" id="UP000236630"/>
    </source>
</evidence>
<sequence>MKELHQAGVKFKPAPGQPKPTLNNFNQGILEISFFKVYDDTERAYRNLLAFERMHATRDI</sequence>